<dbReference type="InterPro" id="IPR051156">
    <property type="entry name" value="Mito/Outer_Membr_Metalloprot"/>
</dbReference>
<dbReference type="PANTHER" id="PTHR22726:SF1">
    <property type="entry name" value="METALLOENDOPEPTIDASE OMA1, MITOCHONDRIAL"/>
    <property type="match status" value="1"/>
</dbReference>
<dbReference type="SUPFAM" id="SSF48452">
    <property type="entry name" value="TPR-like"/>
    <property type="match status" value="1"/>
</dbReference>
<comment type="cofactor">
    <cofactor evidence="7">
        <name>Zn(2+)</name>
        <dbReference type="ChEBI" id="CHEBI:29105"/>
    </cofactor>
    <text evidence="7">Binds 1 zinc ion per subunit.</text>
</comment>
<evidence type="ECO:0000256" key="5">
    <source>
        <dbReference type="ARBA" id="ARBA00023049"/>
    </source>
</evidence>
<gene>
    <name evidence="10" type="ORF">FHS54_001387</name>
</gene>
<dbReference type="Gene3D" id="3.30.2010.10">
    <property type="entry name" value="Metalloproteases ('zincins'), catalytic domain"/>
    <property type="match status" value="1"/>
</dbReference>
<dbReference type="Proteomes" id="UP000576821">
    <property type="component" value="Unassembled WGS sequence"/>
</dbReference>
<evidence type="ECO:0000256" key="3">
    <source>
        <dbReference type="ARBA" id="ARBA00022801"/>
    </source>
</evidence>
<keyword evidence="5 7" id="KW-0482">Metalloprotease</keyword>
<evidence type="ECO:0000256" key="4">
    <source>
        <dbReference type="ARBA" id="ARBA00022833"/>
    </source>
</evidence>
<evidence type="ECO:0000313" key="11">
    <source>
        <dbReference type="Proteomes" id="UP000576821"/>
    </source>
</evidence>
<feature type="repeat" description="TPR" evidence="6">
    <location>
        <begin position="352"/>
        <end position="385"/>
    </location>
</feature>
<evidence type="ECO:0000256" key="2">
    <source>
        <dbReference type="ARBA" id="ARBA00022723"/>
    </source>
</evidence>
<dbReference type="GO" id="GO:0046872">
    <property type="term" value="F:metal ion binding"/>
    <property type="evidence" value="ECO:0007669"/>
    <property type="project" value="UniProtKB-KW"/>
</dbReference>
<evidence type="ECO:0000256" key="1">
    <source>
        <dbReference type="ARBA" id="ARBA00022670"/>
    </source>
</evidence>
<proteinExistence type="inferred from homology"/>
<organism evidence="10 11">
    <name type="scientific">Sphingobium vermicomposti</name>
    <dbReference type="NCBI Taxonomy" id="529005"/>
    <lineage>
        <taxon>Bacteria</taxon>
        <taxon>Pseudomonadati</taxon>
        <taxon>Pseudomonadota</taxon>
        <taxon>Alphaproteobacteria</taxon>
        <taxon>Sphingomonadales</taxon>
        <taxon>Sphingomonadaceae</taxon>
        <taxon>Sphingobium</taxon>
    </lineage>
</organism>
<keyword evidence="3 7" id="KW-0378">Hydrolase</keyword>
<dbReference type="InterPro" id="IPR019734">
    <property type="entry name" value="TPR_rpt"/>
</dbReference>
<dbReference type="CDD" id="cd07324">
    <property type="entry name" value="M48C_Oma1-like"/>
    <property type="match status" value="1"/>
</dbReference>
<comment type="caution">
    <text evidence="10">The sequence shown here is derived from an EMBL/GenBank/DDBJ whole genome shotgun (WGS) entry which is preliminary data.</text>
</comment>
<accession>A0A846M6Z8</accession>
<keyword evidence="4 7" id="KW-0862">Zinc</keyword>
<name>A0A846M6Z8_9SPHN</name>
<evidence type="ECO:0000256" key="8">
    <source>
        <dbReference type="SAM" id="SignalP"/>
    </source>
</evidence>
<dbReference type="PROSITE" id="PS51257">
    <property type="entry name" value="PROKAR_LIPOPROTEIN"/>
    <property type="match status" value="1"/>
</dbReference>
<dbReference type="GO" id="GO:0016020">
    <property type="term" value="C:membrane"/>
    <property type="evidence" value="ECO:0007669"/>
    <property type="project" value="TreeGrafter"/>
</dbReference>
<feature type="domain" description="Peptidase M48" evidence="9">
    <location>
        <begin position="91"/>
        <end position="261"/>
    </location>
</feature>
<dbReference type="Pfam" id="PF01435">
    <property type="entry name" value="Peptidase_M48"/>
    <property type="match status" value="1"/>
</dbReference>
<dbReference type="PROSITE" id="PS50005">
    <property type="entry name" value="TPR"/>
    <property type="match status" value="1"/>
</dbReference>
<feature type="signal peptide" evidence="8">
    <location>
        <begin position="1"/>
        <end position="21"/>
    </location>
</feature>
<dbReference type="InterPro" id="IPR011990">
    <property type="entry name" value="TPR-like_helical_dom_sf"/>
</dbReference>
<dbReference type="EMBL" id="JAASQR010000002">
    <property type="protein sequence ID" value="NIJ16421.1"/>
    <property type="molecule type" value="Genomic_DNA"/>
</dbReference>
<reference evidence="10 11" key="1">
    <citation type="submission" date="2020-03" db="EMBL/GenBank/DDBJ databases">
        <title>Genomic Encyclopedia of Type Strains, Phase IV (KMG-IV): sequencing the most valuable type-strain genomes for metagenomic binning, comparative biology and taxonomic classification.</title>
        <authorList>
            <person name="Goeker M."/>
        </authorList>
    </citation>
    <scope>NUCLEOTIDE SEQUENCE [LARGE SCALE GENOMIC DNA]</scope>
    <source>
        <strain evidence="10 11">DSM 21299</strain>
    </source>
</reference>
<dbReference type="RefSeq" id="WP_341785951.1">
    <property type="nucleotide sequence ID" value="NZ_JAASQR010000002.1"/>
</dbReference>
<dbReference type="Gene3D" id="1.25.40.10">
    <property type="entry name" value="Tetratricopeptide repeat domain"/>
    <property type="match status" value="1"/>
</dbReference>
<protein>
    <submittedName>
        <fullName evidence="10">Putative Zn-dependent protease</fullName>
    </submittedName>
</protein>
<keyword evidence="11" id="KW-1185">Reference proteome</keyword>
<evidence type="ECO:0000313" key="10">
    <source>
        <dbReference type="EMBL" id="NIJ16421.1"/>
    </source>
</evidence>
<sequence>MRSKIAGILGFAAIACSTSGAAQSKIAPLPPPYAGAYQPKGVDEIGLWREDDEGERELANSAILIRDEALNRYVRNVLCATVGKDRCGAARIYILRTPVFNATMSPNGTMRVFSGLLLRVRNEAELAAVLGHEFGHFEQRHTLASFKAQRSGTDLLSWAAVLAALGNSYQSYSNLNSIQLSVYGHLFRFNRDQEREADLLGLGYLNKSSLRPQAAATVWQNVMAEQQASALVKGLKKPNFKRVAFFSTHPPEAERASTLAALASPDGTSRDDGADRYAAAVAPWLPTLLDDQVKLNDFGASDFIISSLAERGWTPTLLVARGDLYRARGNPRDLTMAAEFYGKAAEMNASLPEAQRGLGLALIKTGRRSEGTSALRRYLELKPNASDANMIRMLVPSEGVKQ</sequence>
<dbReference type="GO" id="GO:0051603">
    <property type="term" value="P:proteolysis involved in protein catabolic process"/>
    <property type="evidence" value="ECO:0007669"/>
    <property type="project" value="TreeGrafter"/>
</dbReference>
<dbReference type="InterPro" id="IPR001915">
    <property type="entry name" value="Peptidase_M48"/>
</dbReference>
<dbReference type="PANTHER" id="PTHR22726">
    <property type="entry name" value="METALLOENDOPEPTIDASE OMA1"/>
    <property type="match status" value="1"/>
</dbReference>
<keyword evidence="2" id="KW-0479">Metal-binding</keyword>
<keyword evidence="8" id="KW-0732">Signal</keyword>
<evidence type="ECO:0000256" key="7">
    <source>
        <dbReference type="RuleBase" id="RU003983"/>
    </source>
</evidence>
<evidence type="ECO:0000259" key="9">
    <source>
        <dbReference type="Pfam" id="PF01435"/>
    </source>
</evidence>
<dbReference type="GO" id="GO:0004222">
    <property type="term" value="F:metalloendopeptidase activity"/>
    <property type="evidence" value="ECO:0007669"/>
    <property type="project" value="InterPro"/>
</dbReference>
<comment type="similarity">
    <text evidence="7">Belongs to the peptidase M48 family.</text>
</comment>
<keyword evidence="1 7" id="KW-0645">Protease</keyword>
<evidence type="ECO:0000256" key="6">
    <source>
        <dbReference type="PROSITE-ProRule" id="PRU00339"/>
    </source>
</evidence>
<dbReference type="AlphaFoldDB" id="A0A846M6Z8"/>
<feature type="chain" id="PRO_5033060720" evidence="8">
    <location>
        <begin position="22"/>
        <end position="402"/>
    </location>
</feature>
<keyword evidence="6" id="KW-0802">TPR repeat</keyword>